<dbReference type="Pfam" id="PF14525">
    <property type="entry name" value="AraC_binding_2"/>
    <property type="match status" value="1"/>
</dbReference>
<feature type="domain" description="HTH araC/xylS-type" evidence="5">
    <location>
        <begin position="189"/>
        <end position="289"/>
    </location>
</feature>
<evidence type="ECO:0000259" key="5">
    <source>
        <dbReference type="PROSITE" id="PS01124"/>
    </source>
</evidence>
<sequence length="304" mass="34154">MEERSPLAFDCSFISTDKFAVAISKYDGKLSISRDGTSDKVHLFLPISGSARFSCFRESIVSVPGHGTLLEGERTSSSMQFNGSRHHLALIVDRQFIRKQLAFLLDRTISGDMHFQPYVNLTEGAGSGFMNIAMEVYRGLSNDCWLQKSPISLNSLCETLGYLLIENCSHQYSDELSRPGPAPTPKHVKWAIEFMEEHMSAPISLNDIASASKVSARALQQGFKQFRNTTPMLYLRDLRMSAVHEDLLQTGEQSSVTEIARKWGFAHLGRFASDYKRRFGQLPSETANERRGVCRRPNSSQDDE</sequence>
<dbReference type="SUPFAM" id="SSF46689">
    <property type="entry name" value="Homeodomain-like"/>
    <property type="match status" value="2"/>
</dbReference>
<evidence type="ECO:0000256" key="2">
    <source>
        <dbReference type="ARBA" id="ARBA00023125"/>
    </source>
</evidence>
<dbReference type="AlphaFoldDB" id="A0A2L0HD82"/>
<reference evidence="6 7" key="1">
    <citation type="submission" date="2017-10" db="EMBL/GenBank/DDBJ databases">
        <title>Analysis of the genome sequences of Rhizobium populations associated to common bean (phaseolus vulgaris).</title>
        <authorList>
            <person name="Bustos P."/>
            <person name="Santamaria R.I."/>
            <person name="Miranda-Sanchez F."/>
            <person name="Perez-Carrascal O."/>
            <person name="Juarez S."/>
            <person name="Lozano L."/>
            <person name="Martinez-Flores I."/>
            <person name="Vinuesa P."/>
            <person name="Martinez-Romero E."/>
            <person name="Cevallos M.A."/>
            <person name="Romero D."/>
            <person name="Davila G."/>
            <person name="Gonzalez V."/>
        </authorList>
    </citation>
    <scope>NUCLEOTIDE SEQUENCE [LARGE SCALE GENOMIC DNA]</scope>
    <source>
        <strain evidence="6 7">NXT3</strain>
        <plasmid evidence="7">Plasmid psfrenxt3c</plasmid>
    </source>
</reference>
<dbReference type="InterPro" id="IPR053142">
    <property type="entry name" value="PchR_regulatory_protein"/>
</dbReference>
<dbReference type="SMART" id="SM00342">
    <property type="entry name" value="HTH_ARAC"/>
    <property type="match status" value="1"/>
</dbReference>
<dbReference type="InterPro" id="IPR018060">
    <property type="entry name" value="HTH_AraC"/>
</dbReference>
<keyword evidence="3" id="KW-0804">Transcription</keyword>
<protein>
    <submittedName>
        <fullName evidence="6">AraC family transcriptional regulator protein</fullName>
    </submittedName>
</protein>
<evidence type="ECO:0000313" key="6">
    <source>
        <dbReference type="EMBL" id="AUX79404.1"/>
    </source>
</evidence>
<dbReference type="EMBL" id="CP024310">
    <property type="protein sequence ID" value="AUX79404.1"/>
    <property type="molecule type" value="Genomic_DNA"/>
</dbReference>
<dbReference type="Gene3D" id="1.10.10.60">
    <property type="entry name" value="Homeodomain-like"/>
    <property type="match status" value="1"/>
</dbReference>
<geneLocation type="plasmid" evidence="7">
    <name>psfrenxt3c</name>
</geneLocation>
<keyword evidence="2" id="KW-0238">DNA-binding</keyword>
<dbReference type="PANTHER" id="PTHR47893">
    <property type="entry name" value="REGULATORY PROTEIN PCHR"/>
    <property type="match status" value="1"/>
</dbReference>
<dbReference type="GO" id="GO:0043565">
    <property type="term" value="F:sequence-specific DNA binding"/>
    <property type="evidence" value="ECO:0007669"/>
    <property type="project" value="InterPro"/>
</dbReference>
<evidence type="ECO:0000313" key="7">
    <source>
        <dbReference type="Proteomes" id="UP000239340"/>
    </source>
</evidence>
<gene>
    <name evidence="6" type="ORF">NXT3_PC00228</name>
</gene>
<organism evidence="6 7">
    <name type="scientific">Rhizobium fredii</name>
    <name type="common">Sinorhizobium fredii</name>
    <dbReference type="NCBI Taxonomy" id="380"/>
    <lineage>
        <taxon>Bacteria</taxon>
        <taxon>Pseudomonadati</taxon>
        <taxon>Pseudomonadota</taxon>
        <taxon>Alphaproteobacteria</taxon>
        <taxon>Hyphomicrobiales</taxon>
        <taxon>Rhizobiaceae</taxon>
        <taxon>Sinorhizobium/Ensifer group</taxon>
        <taxon>Sinorhizobium</taxon>
    </lineage>
</organism>
<dbReference type="GO" id="GO:0003700">
    <property type="term" value="F:DNA-binding transcription factor activity"/>
    <property type="evidence" value="ECO:0007669"/>
    <property type="project" value="InterPro"/>
</dbReference>
<keyword evidence="6" id="KW-0614">Plasmid</keyword>
<keyword evidence="1" id="KW-0805">Transcription regulation</keyword>
<dbReference type="RefSeq" id="WP_272939872.1">
    <property type="nucleotide sequence ID" value="NZ_CP024310.1"/>
</dbReference>
<dbReference type="PANTHER" id="PTHR47893:SF1">
    <property type="entry name" value="REGULATORY PROTEIN PCHR"/>
    <property type="match status" value="1"/>
</dbReference>
<dbReference type="Proteomes" id="UP000239340">
    <property type="component" value="Plasmid pSfreNXT3c"/>
</dbReference>
<evidence type="ECO:0000256" key="3">
    <source>
        <dbReference type="ARBA" id="ARBA00023163"/>
    </source>
</evidence>
<dbReference type="InterPro" id="IPR035418">
    <property type="entry name" value="AraC-bd_2"/>
</dbReference>
<evidence type="ECO:0000256" key="1">
    <source>
        <dbReference type="ARBA" id="ARBA00023015"/>
    </source>
</evidence>
<evidence type="ECO:0000256" key="4">
    <source>
        <dbReference type="SAM" id="MobiDB-lite"/>
    </source>
</evidence>
<accession>A0A2L0HD82</accession>
<dbReference type="InterPro" id="IPR009057">
    <property type="entry name" value="Homeodomain-like_sf"/>
</dbReference>
<dbReference type="PROSITE" id="PS01124">
    <property type="entry name" value="HTH_ARAC_FAMILY_2"/>
    <property type="match status" value="1"/>
</dbReference>
<name>A0A2L0HD82_RHIFR</name>
<feature type="region of interest" description="Disordered" evidence="4">
    <location>
        <begin position="282"/>
        <end position="304"/>
    </location>
</feature>
<dbReference type="PROSITE" id="PS00041">
    <property type="entry name" value="HTH_ARAC_FAMILY_1"/>
    <property type="match status" value="1"/>
</dbReference>
<dbReference type="InterPro" id="IPR018062">
    <property type="entry name" value="HTH_AraC-typ_CS"/>
</dbReference>
<dbReference type="Pfam" id="PF12833">
    <property type="entry name" value="HTH_18"/>
    <property type="match status" value="1"/>
</dbReference>
<proteinExistence type="predicted"/>